<accession>A0A9D4D6G5</accession>
<dbReference type="Proteomes" id="UP000828390">
    <property type="component" value="Unassembled WGS sequence"/>
</dbReference>
<name>A0A9D4D6G5_DREPO</name>
<keyword evidence="2" id="KW-1185">Reference proteome</keyword>
<organism evidence="1 2">
    <name type="scientific">Dreissena polymorpha</name>
    <name type="common">Zebra mussel</name>
    <name type="synonym">Mytilus polymorpha</name>
    <dbReference type="NCBI Taxonomy" id="45954"/>
    <lineage>
        <taxon>Eukaryota</taxon>
        <taxon>Metazoa</taxon>
        <taxon>Spiralia</taxon>
        <taxon>Lophotrochozoa</taxon>
        <taxon>Mollusca</taxon>
        <taxon>Bivalvia</taxon>
        <taxon>Autobranchia</taxon>
        <taxon>Heteroconchia</taxon>
        <taxon>Euheterodonta</taxon>
        <taxon>Imparidentia</taxon>
        <taxon>Neoheterodontei</taxon>
        <taxon>Myida</taxon>
        <taxon>Dreissenoidea</taxon>
        <taxon>Dreissenidae</taxon>
        <taxon>Dreissena</taxon>
    </lineage>
</organism>
<dbReference type="EMBL" id="JAIWYP010000011">
    <property type="protein sequence ID" value="KAH3739903.1"/>
    <property type="molecule type" value="Genomic_DNA"/>
</dbReference>
<proteinExistence type="predicted"/>
<sequence length="68" mass="7674">MQTKSSLAGNTTHWNTHADLILSRRQHYSLEYTCRLNPLLLATLLTGIHMQTKSSLAGNTTHWNTHAD</sequence>
<gene>
    <name evidence="1" type="ORF">DPMN_046593</name>
</gene>
<comment type="caution">
    <text evidence="1">The sequence shown here is derived from an EMBL/GenBank/DDBJ whole genome shotgun (WGS) entry which is preliminary data.</text>
</comment>
<evidence type="ECO:0000313" key="1">
    <source>
        <dbReference type="EMBL" id="KAH3739903.1"/>
    </source>
</evidence>
<dbReference type="AlphaFoldDB" id="A0A9D4D6G5"/>
<protein>
    <submittedName>
        <fullName evidence="1">Uncharacterized protein</fullName>
    </submittedName>
</protein>
<reference evidence="1" key="2">
    <citation type="submission" date="2020-11" db="EMBL/GenBank/DDBJ databases">
        <authorList>
            <person name="McCartney M.A."/>
            <person name="Auch B."/>
            <person name="Kono T."/>
            <person name="Mallez S."/>
            <person name="Becker A."/>
            <person name="Gohl D.M."/>
            <person name="Silverstein K.A.T."/>
            <person name="Koren S."/>
            <person name="Bechman K.B."/>
            <person name="Herman A."/>
            <person name="Abrahante J.E."/>
            <person name="Garbe J."/>
        </authorList>
    </citation>
    <scope>NUCLEOTIDE SEQUENCE</scope>
    <source>
        <strain evidence="1">Duluth1</strain>
        <tissue evidence="1">Whole animal</tissue>
    </source>
</reference>
<evidence type="ECO:0000313" key="2">
    <source>
        <dbReference type="Proteomes" id="UP000828390"/>
    </source>
</evidence>
<reference evidence="1" key="1">
    <citation type="journal article" date="2019" name="bioRxiv">
        <title>The Genome of the Zebra Mussel, Dreissena polymorpha: A Resource for Invasive Species Research.</title>
        <authorList>
            <person name="McCartney M.A."/>
            <person name="Auch B."/>
            <person name="Kono T."/>
            <person name="Mallez S."/>
            <person name="Zhang Y."/>
            <person name="Obille A."/>
            <person name="Becker A."/>
            <person name="Abrahante J.E."/>
            <person name="Garbe J."/>
            <person name="Badalamenti J.P."/>
            <person name="Herman A."/>
            <person name="Mangelson H."/>
            <person name="Liachko I."/>
            <person name="Sullivan S."/>
            <person name="Sone E.D."/>
            <person name="Koren S."/>
            <person name="Silverstein K.A.T."/>
            <person name="Beckman K.B."/>
            <person name="Gohl D.M."/>
        </authorList>
    </citation>
    <scope>NUCLEOTIDE SEQUENCE</scope>
    <source>
        <strain evidence="1">Duluth1</strain>
        <tissue evidence="1">Whole animal</tissue>
    </source>
</reference>